<accession>A0A0E9T112</accession>
<evidence type="ECO:0000256" key="1">
    <source>
        <dbReference type="SAM" id="MobiDB-lite"/>
    </source>
</evidence>
<protein>
    <submittedName>
        <fullName evidence="2">Uncharacterized protein</fullName>
    </submittedName>
</protein>
<feature type="region of interest" description="Disordered" evidence="1">
    <location>
        <begin position="1"/>
        <end position="26"/>
    </location>
</feature>
<name>A0A0E9T112_ANGAN</name>
<dbReference type="EMBL" id="GBXM01061942">
    <property type="protein sequence ID" value="JAH46635.1"/>
    <property type="molecule type" value="Transcribed_RNA"/>
</dbReference>
<organism evidence="2">
    <name type="scientific">Anguilla anguilla</name>
    <name type="common">European freshwater eel</name>
    <name type="synonym">Muraena anguilla</name>
    <dbReference type="NCBI Taxonomy" id="7936"/>
    <lineage>
        <taxon>Eukaryota</taxon>
        <taxon>Metazoa</taxon>
        <taxon>Chordata</taxon>
        <taxon>Craniata</taxon>
        <taxon>Vertebrata</taxon>
        <taxon>Euteleostomi</taxon>
        <taxon>Actinopterygii</taxon>
        <taxon>Neopterygii</taxon>
        <taxon>Teleostei</taxon>
        <taxon>Anguilliformes</taxon>
        <taxon>Anguillidae</taxon>
        <taxon>Anguilla</taxon>
    </lineage>
</organism>
<reference evidence="2" key="1">
    <citation type="submission" date="2014-11" db="EMBL/GenBank/DDBJ databases">
        <authorList>
            <person name="Amaro Gonzalez C."/>
        </authorList>
    </citation>
    <scope>NUCLEOTIDE SEQUENCE</scope>
</reference>
<feature type="compositionally biased region" description="Polar residues" evidence="1">
    <location>
        <begin position="1"/>
        <end position="14"/>
    </location>
</feature>
<evidence type="ECO:0000313" key="2">
    <source>
        <dbReference type="EMBL" id="JAH46635.1"/>
    </source>
</evidence>
<dbReference type="AlphaFoldDB" id="A0A0E9T112"/>
<proteinExistence type="predicted"/>
<sequence>MQDMQMTGLLTTASAKGHRDKAQPFL</sequence>
<reference evidence="2" key="2">
    <citation type="journal article" date="2015" name="Fish Shellfish Immunol.">
        <title>Early steps in the European eel (Anguilla anguilla)-Vibrio vulnificus interaction in the gills: Role of the RtxA13 toxin.</title>
        <authorList>
            <person name="Callol A."/>
            <person name="Pajuelo D."/>
            <person name="Ebbesson L."/>
            <person name="Teles M."/>
            <person name="MacKenzie S."/>
            <person name="Amaro C."/>
        </authorList>
    </citation>
    <scope>NUCLEOTIDE SEQUENCE</scope>
</reference>